<dbReference type="InterPro" id="IPR029044">
    <property type="entry name" value="Nucleotide-diphossugar_trans"/>
</dbReference>
<dbReference type="GO" id="GO:0052325">
    <property type="term" value="P:cell wall pectin biosynthetic process"/>
    <property type="evidence" value="ECO:0007669"/>
    <property type="project" value="TreeGrafter"/>
</dbReference>
<keyword evidence="2" id="KW-0808">Transferase</keyword>
<keyword evidence="2" id="KW-0961">Cell wall biogenesis/degradation</keyword>
<dbReference type="InterPro" id="IPR053250">
    <property type="entry name" value="Glycosyltransferase_77"/>
</dbReference>
<dbReference type="Proteomes" id="UP000239649">
    <property type="component" value="Unassembled WGS sequence"/>
</dbReference>
<reference evidence="4 5" key="1">
    <citation type="journal article" date="2018" name="Plant J.">
        <title>Genome sequences of Chlorella sorokiniana UTEX 1602 and Micractinium conductrix SAG 241.80: implications to maltose excretion by a green alga.</title>
        <authorList>
            <person name="Arriola M.B."/>
            <person name="Velmurugan N."/>
            <person name="Zhang Y."/>
            <person name="Plunkett M.H."/>
            <person name="Hondzo H."/>
            <person name="Barney B.M."/>
        </authorList>
    </citation>
    <scope>NUCLEOTIDE SEQUENCE [LARGE SCALE GENOMIC DNA]</scope>
    <source>
        <strain evidence="4 5">SAG 241.80</strain>
    </source>
</reference>
<dbReference type="PANTHER" id="PTHR46936">
    <property type="entry name" value="ARABINOSYLTRANSFERASE XEG113"/>
    <property type="match status" value="1"/>
</dbReference>
<evidence type="ECO:0000256" key="1">
    <source>
        <dbReference type="ARBA" id="ARBA00007033"/>
    </source>
</evidence>
<dbReference type="OrthoDB" id="540503at2759"/>
<comment type="caution">
    <text evidence="4">The sequence shown here is derived from an EMBL/GenBank/DDBJ whole genome shotgun (WGS) entry which is preliminary data.</text>
</comment>
<dbReference type="SUPFAM" id="SSF53448">
    <property type="entry name" value="Nucleotide-diphospho-sugar transferases"/>
    <property type="match status" value="1"/>
</dbReference>
<keyword evidence="5" id="KW-1185">Reference proteome</keyword>
<keyword evidence="2" id="KW-0333">Golgi apparatus</keyword>
<keyword evidence="2" id="KW-0812">Transmembrane</keyword>
<dbReference type="Pfam" id="PF03407">
    <property type="entry name" value="Nucleotid_trans"/>
    <property type="match status" value="1"/>
</dbReference>
<evidence type="ECO:0000313" key="4">
    <source>
        <dbReference type="EMBL" id="PSC76255.1"/>
    </source>
</evidence>
<dbReference type="GO" id="GO:0000139">
    <property type="term" value="C:Golgi membrane"/>
    <property type="evidence" value="ECO:0007669"/>
    <property type="project" value="UniProtKB-SubCell"/>
</dbReference>
<evidence type="ECO:0000256" key="2">
    <source>
        <dbReference type="RuleBase" id="RU363055"/>
    </source>
</evidence>
<dbReference type="EC" id="2.4.2.-" evidence="2"/>
<keyword evidence="2" id="KW-0735">Signal-anchor</keyword>
<dbReference type="GO" id="GO:0052636">
    <property type="term" value="F:arabinosyltransferase activity"/>
    <property type="evidence" value="ECO:0007669"/>
    <property type="project" value="TreeGrafter"/>
</dbReference>
<comment type="subcellular location">
    <subcellularLocation>
        <location evidence="2">Golgi apparatus membrane</location>
        <topology evidence="2">Single-pass type II membrane protein</topology>
    </subcellularLocation>
</comment>
<dbReference type="PANTHER" id="PTHR46936:SF1">
    <property type="entry name" value="ARABINOSYLTRANSFERASE XEG113"/>
    <property type="match status" value="1"/>
</dbReference>
<proteinExistence type="inferred from homology"/>
<dbReference type="InterPro" id="IPR005069">
    <property type="entry name" value="Nucl-diP-sugar_transferase"/>
</dbReference>
<organism evidence="4 5">
    <name type="scientific">Micractinium conductrix</name>
    <dbReference type="NCBI Taxonomy" id="554055"/>
    <lineage>
        <taxon>Eukaryota</taxon>
        <taxon>Viridiplantae</taxon>
        <taxon>Chlorophyta</taxon>
        <taxon>core chlorophytes</taxon>
        <taxon>Trebouxiophyceae</taxon>
        <taxon>Chlorellales</taxon>
        <taxon>Chlorellaceae</taxon>
        <taxon>Chlorella clade</taxon>
        <taxon>Micractinium</taxon>
    </lineage>
</organism>
<protein>
    <recommendedName>
        <fullName evidence="2">Glycosyltransferase</fullName>
        <ecNumber evidence="2">2.4.2.-</ecNumber>
    </recommendedName>
</protein>
<evidence type="ECO:0000259" key="3">
    <source>
        <dbReference type="Pfam" id="PF03407"/>
    </source>
</evidence>
<accession>A0A2P6VQB3</accession>
<evidence type="ECO:0000313" key="5">
    <source>
        <dbReference type="Proteomes" id="UP000239649"/>
    </source>
</evidence>
<dbReference type="EMBL" id="LHPF02000001">
    <property type="protein sequence ID" value="PSC76255.1"/>
    <property type="molecule type" value="Genomic_DNA"/>
</dbReference>
<keyword evidence="2" id="KW-0328">Glycosyltransferase</keyword>
<feature type="domain" description="Nucleotide-diphospho-sugar transferase" evidence="3">
    <location>
        <begin position="21"/>
        <end position="254"/>
    </location>
</feature>
<gene>
    <name evidence="4" type="primary">g845</name>
    <name evidence="4" type="ORF">C2E20_0845</name>
</gene>
<sequence>MNEAQWDFGMNWRHWVEKAGIDYFIIAATDAPTSARLAEQGDPCFERIDEESQKLGLEWGQEGWRRMTWNKVFLLDALIDWGFNLVISDLDVAWFKDPMPLFTQHPHADLLFSHDGTSSWNEPGDAGLEAAGSPHSNYNTGVYLIRNNAATQEWAHAFAKSFSKCTSHEQPCAYELMRIGATLGSPHPSTTPGEQARITSIWDNKLWMGILPASIAMNAHTLFLQRLHEVKGVEPYVVHMTWTYNGIPGKRSRLRDLGLWVDPPEYYSAGDFVTVNLTLPEIVLTPAPPASYNSWNENEDMISFHLDWIHAQLQQAYAGMALAVSAGRTFVLPKFVCYCEKIWYSVVRCRTAEAQNMTLPVPCPQDYLFVPGNYADEPQQFGTALDLRESFFLDNERTPAAVKESVLTIQPSAELDCTDCVKEAEGGAAGGGPLLLVPPMLTDAQLLPLLQQYRKYRVWRLSFAGVGTTQRAYAGFAKAEEAEAFNRRIEHITTNFCCRREEESPRYHKQEENSVQLSMMRDFRFLGGATSAEALRSGSGMVKAATLLLAAVLAAAPPPAHAALSKLWGAAGELWDARGPLPDFSFAGYMQGNSPLPTPPVTRSVLDFRKPRASDTDMFLAALAWAHRQPVTAGSIVLAIPPGTFTIEKQLRIRRPRLVLRGAGREKTALYIPKSLTDVLGPNKKDGNGFYVNTGGFINLQGESEEGKPVATVLGRPRKGETRLRVDNTKGIQPGQLYDVWFKDIKGKFNNLMFNNLAVAPDTYAGSTRAKYTARVLAVKGEIVVLERRLPYNIDPEAVVARIHRRPDTVHESGVEGFTVKFPWSPYGGHHCEVGYNAFEFRLAYDCWARDVGTVNADNALVMFGVTSVTVSGLLIQVTKTRANRIPNKWGETTDADGHWGVQHGHSFDILVENLDSRCRLMHDAGTDAASKWGVFMNSRMRDGSLDMHRGLAGPTLYTSIDVGVGSRALKSGGPGRSGPNALAGTTWWGITSAKPITPPQSNDGAGACSFGSSINLVGVNLDQAQARKLCKNWWYERSVGGPANLYEAQLARRRAGLM</sequence>
<name>A0A2P6VQB3_9CHLO</name>
<comment type="similarity">
    <text evidence="1 2">Belongs to the glycosyltransferase 77 family.</text>
</comment>
<dbReference type="AlphaFoldDB" id="A0A2P6VQB3"/>